<dbReference type="GeneID" id="109713632"/>
<dbReference type="AlphaFoldDB" id="A0A6P5FCN2"/>
<reference evidence="2" key="2">
    <citation type="submission" date="2025-08" db="UniProtKB">
        <authorList>
            <consortium name="RefSeq"/>
        </authorList>
    </citation>
    <scope>IDENTIFICATION</scope>
    <source>
        <tissue evidence="2">Leaf</tissue>
    </source>
</reference>
<evidence type="ECO:0000313" key="1">
    <source>
        <dbReference type="Proteomes" id="UP000515123"/>
    </source>
</evidence>
<dbReference type="Proteomes" id="UP000515123">
    <property type="component" value="Linkage group 8"/>
</dbReference>
<sequence length="137" mass="14763">MEGTHDSSPPVSSSPVSFSSFLVIVVRQSYTSIRISADNEGHRPCTALSRRWSAEDEKPSPFPAACFSPSRPPLPSSLLETCPSWHLGPLFQEEFCGQPGDASWGGSGNIGRPTECGVCWWCTRTARAGEARPLVAP</sequence>
<proteinExistence type="predicted"/>
<accession>A0A6P5FCN2</accession>
<protein>
    <submittedName>
        <fullName evidence="2">Uncharacterized protein LOC109713632 isoform X1</fullName>
    </submittedName>
</protein>
<organism evidence="1 2">
    <name type="scientific">Ananas comosus</name>
    <name type="common">Pineapple</name>
    <name type="synonym">Ananas ananas</name>
    <dbReference type="NCBI Taxonomy" id="4615"/>
    <lineage>
        <taxon>Eukaryota</taxon>
        <taxon>Viridiplantae</taxon>
        <taxon>Streptophyta</taxon>
        <taxon>Embryophyta</taxon>
        <taxon>Tracheophyta</taxon>
        <taxon>Spermatophyta</taxon>
        <taxon>Magnoliopsida</taxon>
        <taxon>Liliopsida</taxon>
        <taxon>Poales</taxon>
        <taxon>Bromeliaceae</taxon>
        <taxon>Bromelioideae</taxon>
        <taxon>Ananas</taxon>
    </lineage>
</organism>
<reference evidence="1" key="1">
    <citation type="journal article" date="2015" name="Nat. Genet.">
        <title>The pineapple genome and the evolution of CAM photosynthesis.</title>
        <authorList>
            <person name="Ming R."/>
            <person name="VanBuren R."/>
            <person name="Wai C.M."/>
            <person name="Tang H."/>
            <person name="Schatz M.C."/>
            <person name="Bowers J.E."/>
            <person name="Lyons E."/>
            <person name="Wang M.L."/>
            <person name="Chen J."/>
            <person name="Biggers E."/>
            <person name="Zhang J."/>
            <person name="Huang L."/>
            <person name="Zhang L."/>
            <person name="Miao W."/>
            <person name="Zhang J."/>
            <person name="Ye Z."/>
            <person name="Miao C."/>
            <person name="Lin Z."/>
            <person name="Wang H."/>
            <person name="Zhou H."/>
            <person name="Yim W.C."/>
            <person name="Priest H.D."/>
            <person name="Zheng C."/>
            <person name="Woodhouse M."/>
            <person name="Edger P.P."/>
            <person name="Guyot R."/>
            <person name="Guo H.B."/>
            <person name="Guo H."/>
            <person name="Zheng G."/>
            <person name="Singh R."/>
            <person name="Sharma A."/>
            <person name="Min X."/>
            <person name="Zheng Y."/>
            <person name="Lee H."/>
            <person name="Gurtowski J."/>
            <person name="Sedlazeck F.J."/>
            <person name="Harkess A."/>
            <person name="McKain M.R."/>
            <person name="Liao Z."/>
            <person name="Fang J."/>
            <person name="Liu J."/>
            <person name="Zhang X."/>
            <person name="Zhang Q."/>
            <person name="Hu W."/>
            <person name="Qin Y."/>
            <person name="Wang K."/>
            <person name="Chen L.Y."/>
            <person name="Shirley N."/>
            <person name="Lin Y.R."/>
            <person name="Liu L.Y."/>
            <person name="Hernandez A.G."/>
            <person name="Wright C.L."/>
            <person name="Bulone V."/>
            <person name="Tuskan G.A."/>
            <person name="Heath K."/>
            <person name="Zee F."/>
            <person name="Moore P.H."/>
            <person name="Sunkar R."/>
            <person name="Leebens-Mack J.H."/>
            <person name="Mockler T."/>
            <person name="Bennetzen J.L."/>
            <person name="Freeling M."/>
            <person name="Sankoff D."/>
            <person name="Paterson A.H."/>
            <person name="Zhu X."/>
            <person name="Yang X."/>
            <person name="Smith J.A."/>
            <person name="Cushman J.C."/>
            <person name="Paull R.E."/>
            <person name="Yu Q."/>
        </authorList>
    </citation>
    <scope>NUCLEOTIDE SEQUENCE [LARGE SCALE GENOMIC DNA]</scope>
    <source>
        <strain evidence="1">cv. F153</strain>
    </source>
</reference>
<name>A0A6P5FCN2_ANACO</name>
<dbReference type="Gramene" id="Aco022945.1.mrna1">
    <property type="protein sequence ID" value="Aco022945.1.mrna1"/>
    <property type="gene ID" value="Aco022945.1.path1"/>
</dbReference>
<gene>
    <name evidence="2" type="primary">LOC109713632</name>
</gene>
<dbReference type="RefSeq" id="XP_020093377.1">
    <property type="nucleotide sequence ID" value="XM_020237788.1"/>
</dbReference>
<evidence type="ECO:0000313" key="2">
    <source>
        <dbReference type="RefSeq" id="XP_020093377.1"/>
    </source>
</evidence>
<keyword evidence="1" id="KW-1185">Reference proteome</keyword>